<feature type="region of interest" description="Disordered" evidence="1">
    <location>
        <begin position="63"/>
        <end position="92"/>
    </location>
</feature>
<protein>
    <submittedName>
        <fullName evidence="2">Uncharacterized protein</fullName>
    </submittedName>
</protein>
<comment type="caution">
    <text evidence="2">The sequence shown here is derived from an EMBL/GenBank/DDBJ whole genome shotgun (WGS) entry which is preliminary data.</text>
</comment>
<dbReference type="Proteomes" id="UP001600888">
    <property type="component" value="Unassembled WGS sequence"/>
</dbReference>
<proteinExistence type="predicted"/>
<reference evidence="2 3" key="1">
    <citation type="submission" date="2024-03" db="EMBL/GenBank/DDBJ databases">
        <title>A high-quality draft genome sequence of Diaporthe vaccinii, a causative agent of upright dieback and viscid rot disease in cranberry plants.</title>
        <authorList>
            <person name="Sarrasin M."/>
            <person name="Lang B.F."/>
            <person name="Burger G."/>
        </authorList>
    </citation>
    <scope>NUCLEOTIDE SEQUENCE [LARGE SCALE GENOMIC DNA]</scope>
    <source>
        <strain evidence="2 3">IS7</strain>
    </source>
</reference>
<dbReference type="EMBL" id="JBAWTH010000186">
    <property type="protein sequence ID" value="KAL2273434.1"/>
    <property type="molecule type" value="Genomic_DNA"/>
</dbReference>
<evidence type="ECO:0000256" key="1">
    <source>
        <dbReference type="SAM" id="MobiDB-lite"/>
    </source>
</evidence>
<sequence>MSILDRSRRLVQLQIARANQIRQAGAEIISISSGDEGSEPAPAPNIASFGSAQQRDIEVISISSDDEDTEPAPAQAVESDRLSAQPATHLQNQQRTWDLTNIGERITQHIDSPQPVDPGVDIPESADFLSPGRQELPVRYTPFGNATGSGTRWTAVRLTPSTPRPGILDLASPAFEPLEYTDHDAISDSIVLEADDLRIVVDSENGNPRIFSAGGPFLPQPPASQAPLVIIPSIRFSAGRDLCDIFFDEMVDRAVEAASSLITAVLERPALIYPWIRICPCSKA</sequence>
<keyword evidence="3" id="KW-1185">Reference proteome</keyword>
<name>A0ABR4DW56_9PEZI</name>
<evidence type="ECO:0000313" key="3">
    <source>
        <dbReference type="Proteomes" id="UP001600888"/>
    </source>
</evidence>
<gene>
    <name evidence="2" type="ORF">FJTKL_04504</name>
</gene>
<organism evidence="2 3">
    <name type="scientific">Diaporthe vaccinii</name>
    <dbReference type="NCBI Taxonomy" id="105482"/>
    <lineage>
        <taxon>Eukaryota</taxon>
        <taxon>Fungi</taxon>
        <taxon>Dikarya</taxon>
        <taxon>Ascomycota</taxon>
        <taxon>Pezizomycotina</taxon>
        <taxon>Sordariomycetes</taxon>
        <taxon>Sordariomycetidae</taxon>
        <taxon>Diaporthales</taxon>
        <taxon>Diaporthaceae</taxon>
        <taxon>Diaporthe</taxon>
        <taxon>Diaporthe eres species complex</taxon>
    </lineage>
</organism>
<accession>A0ABR4DW56</accession>
<evidence type="ECO:0000313" key="2">
    <source>
        <dbReference type="EMBL" id="KAL2273434.1"/>
    </source>
</evidence>